<dbReference type="Gene3D" id="3.40.630.30">
    <property type="match status" value="1"/>
</dbReference>
<dbReference type="AlphaFoldDB" id="A0A150S9D2"/>
<dbReference type="CDD" id="cd04301">
    <property type="entry name" value="NAT_SF"/>
    <property type="match status" value="1"/>
</dbReference>
<dbReference type="EMBL" id="JEMC01002843">
    <property type="protein sequence ID" value="KYF84948.1"/>
    <property type="molecule type" value="Genomic_DNA"/>
</dbReference>
<keyword evidence="4" id="KW-0012">Acyltransferase</keyword>
<dbReference type="InterPro" id="IPR016181">
    <property type="entry name" value="Acyl_CoA_acyltransferase"/>
</dbReference>
<dbReference type="PANTHER" id="PTHR43420">
    <property type="entry name" value="ACETYLTRANSFERASE"/>
    <property type="match status" value="1"/>
</dbReference>
<proteinExistence type="inferred from homology"/>
<evidence type="ECO:0000256" key="1">
    <source>
        <dbReference type="ARBA" id="ARBA00005395"/>
    </source>
</evidence>
<dbReference type="PROSITE" id="PS51186">
    <property type="entry name" value="GNAT"/>
    <property type="match status" value="1"/>
</dbReference>
<evidence type="ECO:0000256" key="4">
    <source>
        <dbReference type="ARBA" id="ARBA00023315"/>
    </source>
</evidence>
<accession>A0A150S9D2</accession>
<keyword evidence="2" id="KW-0963">Cytoplasm</keyword>
<evidence type="ECO:0000313" key="7">
    <source>
        <dbReference type="Proteomes" id="UP000075515"/>
    </source>
</evidence>
<dbReference type="InterPro" id="IPR006464">
    <property type="entry name" value="AcTrfase_RimI/Ard1"/>
</dbReference>
<dbReference type="InterPro" id="IPR050680">
    <property type="entry name" value="YpeA/RimI_acetyltransf"/>
</dbReference>
<dbReference type="NCBIfam" id="TIGR01575">
    <property type="entry name" value="rimI"/>
    <property type="match status" value="1"/>
</dbReference>
<reference evidence="6 7" key="1">
    <citation type="submission" date="2014-02" db="EMBL/GenBank/DDBJ databases">
        <title>The small core and large imbalanced accessory genome model reveals a collaborative survival strategy of Sorangium cellulosum strains in nature.</title>
        <authorList>
            <person name="Han K."/>
            <person name="Peng R."/>
            <person name="Blom J."/>
            <person name="Li Y.-Z."/>
        </authorList>
    </citation>
    <scope>NUCLEOTIDE SEQUENCE [LARGE SCALE GENOMIC DNA]</scope>
    <source>
        <strain evidence="6 7">So0149</strain>
    </source>
</reference>
<gene>
    <name evidence="6" type="ORF">BE18_17265</name>
</gene>
<evidence type="ECO:0000256" key="2">
    <source>
        <dbReference type="ARBA" id="ARBA00022490"/>
    </source>
</evidence>
<evidence type="ECO:0000256" key="3">
    <source>
        <dbReference type="ARBA" id="ARBA00022679"/>
    </source>
</evidence>
<dbReference type="GO" id="GO:0008080">
    <property type="term" value="F:N-acetyltransferase activity"/>
    <property type="evidence" value="ECO:0007669"/>
    <property type="project" value="InterPro"/>
</dbReference>
<sequence length="174" mass="19611">MRRDAAKSAPTLIQLTAESADDAALDEIDAVASAAFDVPQFSAREELGRPWTRCWVAREERRALAFLIAWHVADELHVLNVATCPTARRRGLATALMRRSLEYAQEQRVRLVLLEVRRSNRAAIRLYRKLGFTAMGVRPRYYSDNGEDAVEMVLTFDPATGAVQPGRDEIRIEV</sequence>
<keyword evidence="3 6" id="KW-0808">Transferase</keyword>
<dbReference type="SUPFAM" id="SSF55729">
    <property type="entry name" value="Acyl-CoA N-acyltransferases (Nat)"/>
    <property type="match status" value="1"/>
</dbReference>
<dbReference type="PANTHER" id="PTHR43420:SF44">
    <property type="entry name" value="ACETYLTRANSFERASE YPEA"/>
    <property type="match status" value="1"/>
</dbReference>
<evidence type="ECO:0000259" key="5">
    <source>
        <dbReference type="PROSITE" id="PS51186"/>
    </source>
</evidence>
<dbReference type="InterPro" id="IPR000182">
    <property type="entry name" value="GNAT_dom"/>
</dbReference>
<name>A0A150S9D2_SORCE</name>
<feature type="domain" description="N-acetyltransferase" evidence="5">
    <location>
        <begin position="15"/>
        <end position="157"/>
    </location>
</feature>
<comment type="similarity">
    <text evidence="1">Belongs to the acetyltransferase family. RimI subfamily.</text>
</comment>
<comment type="caution">
    <text evidence="6">The sequence shown here is derived from an EMBL/GenBank/DDBJ whole genome shotgun (WGS) entry which is preliminary data.</text>
</comment>
<dbReference type="Proteomes" id="UP000075515">
    <property type="component" value="Unassembled WGS sequence"/>
</dbReference>
<evidence type="ECO:0000313" key="6">
    <source>
        <dbReference type="EMBL" id="KYF84948.1"/>
    </source>
</evidence>
<organism evidence="6 7">
    <name type="scientific">Sorangium cellulosum</name>
    <name type="common">Polyangium cellulosum</name>
    <dbReference type="NCBI Taxonomy" id="56"/>
    <lineage>
        <taxon>Bacteria</taxon>
        <taxon>Pseudomonadati</taxon>
        <taxon>Myxococcota</taxon>
        <taxon>Polyangia</taxon>
        <taxon>Polyangiales</taxon>
        <taxon>Polyangiaceae</taxon>
        <taxon>Sorangium</taxon>
    </lineage>
</organism>
<dbReference type="Pfam" id="PF00583">
    <property type="entry name" value="Acetyltransf_1"/>
    <property type="match status" value="1"/>
</dbReference>
<protein>
    <submittedName>
        <fullName evidence="6">Ribosomal-protein-alanine acetyltransferase</fullName>
    </submittedName>
</protein>